<dbReference type="EMBL" id="JAAMPI010000851">
    <property type="protein sequence ID" value="KAF4628165.1"/>
    <property type="molecule type" value="Genomic_DNA"/>
</dbReference>
<accession>A0A8H4RFX2</accession>
<reference evidence="1 2" key="1">
    <citation type="submission" date="2020-03" db="EMBL/GenBank/DDBJ databases">
        <title>Draft Genome Sequence of Cudoniella acicularis.</title>
        <authorList>
            <person name="Buettner E."/>
            <person name="Kellner H."/>
        </authorList>
    </citation>
    <scope>NUCLEOTIDE SEQUENCE [LARGE SCALE GENOMIC DNA]</scope>
    <source>
        <strain evidence="1 2">DSM 108380</strain>
    </source>
</reference>
<name>A0A8H4RFX2_9HELO</name>
<comment type="caution">
    <text evidence="1">The sequence shown here is derived from an EMBL/GenBank/DDBJ whole genome shotgun (WGS) entry which is preliminary data.</text>
</comment>
<protein>
    <submittedName>
        <fullName evidence="1">Uncharacterized protein</fullName>
    </submittedName>
</protein>
<evidence type="ECO:0000313" key="2">
    <source>
        <dbReference type="Proteomes" id="UP000566819"/>
    </source>
</evidence>
<dbReference type="OrthoDB" id="3687641at2759"/>
<dbReference type="Proteomes" id="UP000566819">
    <property type="component" value="Unassembled WGS sequence"/>
</dbReference>
<dbReference type="AlphaFoldDB" id="A0A8H4RFX2"/>
<organism evidence="1 2">
    <name type="scientific">Cudoniella acicularis</name>
    <dbReference type="NCBI Taxonomy" id="354080"/>
    <lineage>
        <taxon>Eukaryota</taxon>
        <taxon>Fungi</taxon>
        <taxon>Dikarya</taxon>
        <taxon>Ascomycota</taxon>
        <taxon>Pezizomycotina</taxon>
        <taxon>Leotiomycetes</taxon>
        <taxon>Helotiales</taxon>
        <taxon>Tricladiaceae</taxon>
        <taxon>Cudoniella</taxon>
    </lineage>
</organism>
<proteinExistence type="predicted"/>
<gene>
    <name evidence="1" type="ORF">G7Y89_g9992</name>
</gene>
<keyword evidence="2" id="KW-1185">Reference proteome</keyword>
<evidence type="ECO:0000313" key="1">
    <source>
        <dbReference type="EMBL" id="KAF4628165.1"/>
    </source>
</evidence>
<sequence length="135" mass="15389">MFPKLKYEMKVSIDAYTPCAGFERDSVVVLDGHDPYTDANDTFRDQLWLDINVDDGMIALPDEYVEEMGLPISQRFPWDDSKGIYLLQAYHNIHYAMHSATMSFAMQMISQDTLHLILDQKLATDSFVSVEVGTS</sequence>